<dbReference type="Gene3D" id="1.25.10.10">
    <property type="entry name" value="Leucine-rich Repeat Variant"/>
    <property type="match status" value="1"/>
</dbReference>
<reference evidence="2" key="1">
    <citation type="submission" date="2022-01" db="EMBL/GenBank/DDBJ databases">
        <title>Genome Sequence Resource for Two Populations of Ditylenchus destructor, the Migratory Endoparasitic Phytonematode.</title>
        <authorList>
            <person name="Zhang H."/>
            <person name="Lin R."/>
            <person name="Xie B."/>
        </authorList>
    </citation>
    <scope>NUCLEOTIDE SEQUENCE</scope>
    <source>
        <strain evidence="2">BazhouSP</strain>
    </source>
</reference>
<sequence>MCVPMPVLLGVYWQRIHANTLETQNHQHRTSNQQLEPLFNNSSSLARFQSRTKNQLSVDSFLTIAKLIEKNNAQPIESKLDDLQISAMKEIITSNSFDVKPAHISALDVSMNWSVETIVPVLRVFCVALLNESLNRILCSTESTHEMASKRNETIWRLKVLLLSDPPNSVRVLCCGALGNAAAHESGKELLMTEISTLSKLIAIQLSVNNDSLQIAAASALCNFARLLFLKTESDKFAMLLSRRNVLEVILSVTEKVDSFRSFPSVALIRLLRAIATLMWGNATVIGLAKNRGILSIVNKIKDCVSDDAVKAACRDIIEMVHSV</sequence>
<dbReference type="InterPro" id="IPR016024">
    <property type="entry name" value="ARM-type_fold"/>
</dbReference>
<name>A0AAD4ME04_9BILA</name>
<dbReference type="Proteomes" id="UP001201812">
    <property type="component" value="Unassembled WGS sequence"/>
</dbReference>
<organism evidence="2 3">
    <name type="scientific">Ditylenchus destructor</name>
    <dbReference type="NCBI Taxonomy" id="166010"/>
    <lineage>
        <taxon>Eukaryota</taxon>
        <taxon>Metazoa</taxon>
        <taxon>Ecdysozoa</taxon>
        <taxon>Nematoda</taxon>
        <taxon>Chromadorea</taxon>
        <taxon>Rhabditida</taxon>
        <taxon>Tylenchina</taxon>
        <taxon>Tylenchomorpha</taxon>
        <taxon>Sphaerularioidea</taxon>
        <taxon>Anguinidae</taxon>
        <taxon>Anguininae</taxon>
        <taxon>Ditylenchus</taxon>
    </lineage>
</organism>
<evidence type="ECO:0000259" key="1">
    <source>
        <dbReference type="PROSITE" id="PS51396"/>
    </source>
</evidence>
<dbReference type="Pfam" id="PF08324">
    <property type="entry name" value="PUL"/>
    <property type="match status" value="1"/>
</dbReference>
<comment type="caution">
    <text evidence="2">The sequence shown here is derived from an EMBL/GenBank/DDBJ whole genome shotgun (WGS) entry which is preliminary data.</text>
</comment>
<accession>A0AAD4ME04</accession>
<keyword evidence="3" id="KW-1185">Reference proteome</keyword>
<dbReference type="EMBL" id="JAKKPZ010001018">
    <property type="protein sequence ID" value="KAI1691021.1"/>
    <property type="molecule type" value="Genomic_DNA"/>
</dbReference>
<dbReference type="InterPro" id="IPR013535">
    <property type="entry name" value="PUL_dom"/>
</dbReference>
<evidence type="ECO:0000313" key="2">
    <source>
        <dbReference type="EMBL" id="KAI1691021.1"/>
    </source>
</evidence>
<dbReference type="PROSITE" id="PS51396">
    <property type="entry name" value="PUL"/>
    <property type="match status" value="1"/>
</dbReference>
<gene>
    <name evidence="2" type="ORF">DdX_22152</name>
</gene>
<feature type="domain" description="PUL" evidence="1">
    <location>
        <begin position="46"/>
        <end position="320"/>
    </location>
</feature>
<protein>
    <submittedName>
        <fullName evidence="2">PUL domain-containing protein</fullName>
    </submittedName>
</protein>
<dbReference type="InterPro" id="IPR011989">
    <property type="entry name" value="ARM-like"/>
</dbReference>
<evidence type="ECO:0000313" key="3">
    <source>
        <dbReference type="Proteomes" id="UP001201812"/>
    </source>
</evidence>
<dbReference type="SUPFAM" id="SSF48371">
    <property type="entry name" value="ARM repeat"/>
    <property type="match status" value="1"/>
</dbReference>
<dbReference type="AlphaFoldDB" id="A0AAD4ME04"/>
<proteinExistence type="predicted"/>